<feature type="region of interest" description="Disordered" evidence="8">
    <location>
        <begin position="2311"/>
        <end position="2371"/>
    </location>
</feature>
<comment type="caution">
    <text evidence="12">The sequence shown here is derived from an EMBL/GenBank/DDBJ whole genome shotgun (WGS) entry which is preliminary data.</text>
</comment>
<dbReference type="InterPro" id="IPR001478">
    <property type="entry name" value="PDZ"/>
</dbReference>
<feature type="compositionally biased region" description="Polar residues" evidence="8">
    <location>
        <begin position="2163"/>
        <end position="2173"/>
    </location>
</feature>
<evidence type="ECO:0000256" key="5">
    <source>
        <dbReference type="PROSITE-ProRule" id="PRU00035"/>
    </source>
</evidence>
<evidence type="ECO:0000313" key="13">
    <source>
        <dbReference type="Proteomes" id="UP000243217"/>
    </source>
</evidence>
<dbReference type="Gene3D" id="3.30.160.360">
    <property type="match status" value="1"/>
</dbReference>
<dbReference type="CDD" id="cd15543">
    <property type="entry name" value="PHD_RSF1"/>
    <property type="match status" value="1"/>
</dbReference>
<dbReference type="PROSITE" id="PS01359">
    <property type="entry name" value="ZF_PHD_1"/>
    <property type="match status" value="1"/>
</dbReference>
<feature type="domain" description="Bromo" evidence="9">
    <location>
        <begin position="739"/>
        <end position="813"/>
    </location>
</feature>
<evidence type="ECO:0000256" key="7">
    <source>
        <dbReference type="SAM" id="Coils"/>
    </source>
</evidence>
<evidence type="ECO:0000259" key="9">
    <source>
        <dbReference type="PROSITE" id="PS50014"/>
    </source>
</evidence>
<evidence type="ECO:0000256" key="8">
    <source>
        <dbReference type="SAM" id="MobiDB-lite"/>
    </source>
</evidence>
<protein>
    <submittedName>
        <fullName evidence="12">Uncharacterized protein</fullName>
    </submittedName>
</protein>
<feature type="compositionally biased region" description="Low complexity" evidence="8">
    <location>
        <begin position="2325"/>
        <end position="2334"/>
    </location>
</feature>
<organism evidence="12 13">
    <name type="scientific">Thraustotheca clavata</name>
    <dbReference type="NCBI Taxonomy" id="74557"/>
    <lineage>
        <taxon>Eukaryota</taxon>
        <taxon>Sar</taxon>
        <taxon>Stramenopiles</taxon>
        <taxon>Oomycota</taxon>
        <taxon>Saprolegniomycetes</taxon>
        <taxon>Saprolegniales</taxon>
        <taxon>Achlyaceae</taxon>
        <taxon>Thraustotheca</taxon>
    </lineage>
</organism>
<dbReference type="InterPro" id="IPR019787">
    <property type="entry name" value="Znf_PHD-finger"/>
</dbReference>
<dbReference type="Proteomes" id="UP000243217">
    <property type="component" value="Unassembled WGS sequence"/>
</dbReference>
<feature type="compositionally biased region" description="Low complexity" evidence="8">
    <location>
        <begin position="1714"/>
        <end position="1724"/>
    </location>
</feature>
<dbReference type="Gene3D" id="1.20.920.10">
    <property type="entry name" value="Bromodomain-like"/>
    <property type="match status" value="2"/>
</dbReference>
<feature type="domain" description="PDZ" evidence="11">
    <location>
        <begin position="2062"/>
        <end position="2109"/>
    </location>
</feature>
<dbReference type="PANTHER" id="PTHR47162">
    <property type="entry name" value="OS02G0192300 PROTEIN"/>
    <property type="match status" value="1"/>
</dbReference>
<dbReference type="SMART" id="SM00297">
    <property type="entry name" value="BROMO"/>
    <property type="match status" value="2"/>
</dbReference>
<dbReference type="InterPro" id="IPR013083">
    <property type="entry name" value="Znf_RING/FYVE/PHD"/>
</dbReference>
<keyword evidence="4 5" id="KW-0103">Bromodomain</keyword>
<dbReference type="InterPro" id="IPR019786">
    <property type="entry name" value="Zinc_finger_PHD-type_CS"/>
</dbReference>
<proteinExistence type="predicted"/>
<dbReference type="Pfam" id="PF00439">
    <property type="entry name" value="Bromodomain"/>
    <property type="match status" value="2"/>
</dbReference>
<dbReference type="Pfam" id="PF05965">
    <property type="entry name" value="FYRC"/>
    <property type="match status" value="1"/>
</dbReference>
<dbReference type="SMART" id="SM00249">
    <property type="entry name" value="PHD"/>
    <property type="match status" value="1"/>
</dbReference>
<keyword evidence="3" id="KW-0862">Zinc</keyword>
<dbReference type="Gene3D" id="3.30.40.10">
    <property type="entry name" value="Zinc/RING finger domain, C3HC4 (zinc finger)"/>
    <property type="match status" value="2"/>
</dbReference>
<keyword evidence="13" id="KW-1185">Reference proteome</keyword>
<dbReference type="PROSITE" id="PS51543">
    <property type="entry name" value="FYRC"/>
    <property type="match status" value="1"/>
</dbReference>
<dbReference type="PANTHER" id="PTHR47162:SF9">
    <property type="entry name" value="PHD FINGER PROTEIN EHD3-LIKE"/>
    <property type="match status" value="1"/>
</dbReference>
<name>A0A1V9YWB1_9STRA</name>
<feature type="compositionally biased region" description="Polar residues" evidence="8">
    <location>
        <begin position="2349"/>
        <end position="2359"/>
    </location>
</feature>
<evidence type="ECO:0000256" key="1">
    <source>
        <dbReference type="ARBA" id="ARBA00022723"/>
    </source>
</evidence>
<feature type="compositionally biased region" description="Low complexity" evidence="8">
    <location>
        <begin position="1762"/>
        <end position="1776"/>
    </location>
</feature>
<keyword evidence="7" id="KW-0175">Coiled coil</keyword>
<accession>A0A1V9YWB1</accession>
<dbReference type="InterPro" id="IPR003889">
    <property type="entry name" value="FYrich_C"/>
</dbReference>
<feature type="region of interest" description="Disordered" evidence="8">
    <location>
        <begin position="1707"/>
        <end position="1785"/>
    </location>
</feature>
<gene>
    <name evidence="12" type="ORF">THRCLA_09449</name>
</gene>
<dbReference type="InterPro" id="IPR011011">
    <property type="entry name" value="Znf_FYVE_PHD"/>
</dbReference>
<dbReference type="InterPro" id="IPR001487">
    <property type="entry name" value="Bromodomain"/>
</dbReference>
<dbReference type="EMBL" id="JNBS01002602">
    <property type="protein sequence ID" value="OQR90048.1"/>
    <property type="molecule type" value="Genomic_DNA"/>
</dbReference>
<keyword evidence="2 6" id="KW-0863">Zinc-finger</keyword>
<dbReference type="Pfam" id="PF00628">
    <property type="entry name" value="PHD"/>
    <property type="match status" value="1"/>
</dbReference>
<feature type="coiled-coil region" evidence="7">
    <location>
        <begin position="260"/>
        <end position="313"/>
    </location>
</feature>
<feature type="domain" description="Bromo" evidence="9">
    <location>
        <begin position="2690"/>
        <end position="2761"/>
    </location>
</feature>
<sequence>VEESNDKVEHVYEPSDNVLQPAVAVLSGHESENLELHRGNMTRLQHNSEKEPNMNQHTDSELSQMEGTIERTQQNDENITDLERTQLREELYAIAKARQQIFECSKELNQGAISVQALGRLKYDCPGYWTSDLLFPVGYETRAFVDRIAWRCCIEQGRNDAKTRPGPRFFVTLEKAPAIVFRSNTSIKAWRKALAFLDEASENEKNHWREDIAENHSVLEGYDGFGLELRAIARTIEGLEHSLDCKGYLFWDERLNLPTKEQLLKRKQRVFMQLDALNQQRLLEKQRIRETARQWLEEEKAQLHEQKALQEQEKISKKRLLKHQNKQQHQQSSVQKKIEALRQRRQILKGIDELKRHGITLDANAPTHTSNEPVNKTTILLQFVEDELVKRKELMSSYVQHMCKVSIYEHAKQHISSSSKPKLSPSIKPHSNGASTLDKALIPLDFLNSYSASVQSDLLWLWDFFYHYADALRLRSLPPLSYFCNVIALQDGTQANGESVMEEMSHGRCLATLHVILLEVLLHEYTPYLQISVADYKKTRPVNVVTWVEIARHMCMVAYDVDRGDVDGNYIKMLKGSKSSYESNILPLRESLLARGEMILASNPNIGDLQQTAVRITDSAPSRPSDNCFVVVMDIPFKEWGVAWVSNQGYICVQTIGKNADENIKQSLTGGDALLVLNGRELDHPMTVEDFNKMMNSMANPFGCIFSKGLPKSSLMSKNKQPCTLNKKQRLSTSLKLLQGKEAAIPFNYPVDAEMYPDYYSIIVEPMDFSTIQDKIRNDEYEGDVDDIDGIIDDVHLIWKNCYEYNGDQADISKLAQKLSAIFERLCQDYVFPDAPSISIKDGENCRKCHLNYLKDKLLFCERCDAPYHTVCMSPPDPNTPKGEWFCPECSPMQPLKLKKDDDDVTLHLDTGLAQVIHFLSKESYSELTMEDRILIMKTLCELVQSSTSVQSILRTVEDLAEDHRRTFTNSYADCVREWHRFGQLDLPPLQATSTLIINGAERELSDNILNYLKERCTAEIEKKTLPPHIDELLNIPKEDEDLSDDNSEGHWSVDILERFGDEKLASGGTNSASGSDDIEVCVACRMPATSILGPLVNAKQAPETLRISTTLEHFNVPEITKRDLEWHICVWTNDHLPFEECILLPDGQLQITKANETTNLAEGDILLGYNSEQIPLHINSADVMAALKQSSRPLFIYTTSQSDKIISRHEYALAQLPDTPVEIPKLEVANASDADFIHLPGSLDGVIGVCGVFSPWDIIYAIDGTKIKSLDTAKELWKPSSILFLLREPFPRQKQNEPVKNASDPDVVANTILNCHRFEVRFHPGQLGMALELDQQKVYVRSLTSMSQASECKTIHSGDMIVTLQGKELGPLKELTEFTDSIRRMPRPITIGFLRCKTPSKARFLEPPPPNTTTILVAQLLRCAVIHYYGKLIVHHTGGVALPNLHPGDVITHLNRINIRGMHLLWLTKVLQQLPLENDIEVTVIPHPPVEVNVNVHDLCAKTMNEALEEAENLHQQVQSTCALENFIKLITPRTRHAANEYFHFGGDPLILYKRNKNVWYKISEVHSYISSLQDRELAAQLQELCAPLKFPANGPFSMHFQLETIGEPASQFESYVMFCGRKYFLGTFQTTDEAKKAYNVCCLRYQTHQQLLAPFTNASFPRVQLPILKAEDTLRRITVRRTFEPSSTQELQNVLKFGMRAAPPVQQPPIYSKEGSTSSSESLQPALRTQYDNSQPKQYSKKAPPVVITQTSSTSKKRPLPSSSPNSNQVSPSNKKQKQKVSRLLQQIHALHEHKTILSQAWAALQQAKTSETTSNLNSTLQNTLTALNVLAQHISRHPTEAPFTSSFVALHHAVVMVIISILLMQAMGKTLSQPLSAVEHKVSEHCCNIVLSALDATMSPQDCHDKAISNCLAFYDGLEGWVKCESIAVDVQGILQTILTFFMSSQYLKDSRGQLQSNQSCRPLFAMLNTAQPKHIQPLPIMLTSELWKLQTCQTTYEKQLKKLNKAMLSQPQPTQPVELNKPHENPGAIPKYPAMAQPNGKPPAVPSPDDIVVSFTHGPLGIIIQQEENSITVSSFSSDPHGQAIKSGRISIGDAIVAVNHEPISVIGVEGFKQSVTSGIRPLLITFRRQPNSAAPPKPPASDVQATQVAENDDREGESNNSSIDSTPISSQTGSGQSSQQMHDTPVEGMHQMFGSNQTQNIGYYPLNPSYDPQQLMPMNMVYNQQQYSHQHSANELWTNESSHVYGNELYYSMYNPSMPMPQGNFGGFDVIHVPGQHPPPNNSSDFNPVANSAFFDPQFYNPEAFRSGPPAVDFVGTSNPPASSPASSPIETPKGSKKPKKATTDTQLESQSGRRSSRVTKKPESSLTIATTLSTAKLITSTYVSGAGNQGEWATDNLTHIKKFESNGHLLTILKAQLLAIEAALPRDAFRDGKWTIALRVAWAEMVVQAQNSQTLLEATFLLECHIDSEFLDAHWKAQTLLTPKVMLSTATLASAALRIHALDDAISYIKPSKKVVGKRKSLPIAHGTNKPTARVDIILPICTELSTLSATVSTQACTRMHASMSLPPTPEVFQKTLLELRTITQLPESVLQRWYLDCREVQSSSLSSSSTASIASNDENKRKQTATSNAASNVATKKARLRGRKPKHLEYRYVMSSGHYGIPPSVLKDPLLPQRFLWLIETLKKNPVAKPFILPVDDELVPNYSTKIEKPMDLQTVETNLNRGVYISQWSKMIQDMELIWSNCFTFNSKQAEISSLARRLRSIFQRLFERWIQDPTAQARPNDDQCQTCQKDERFNEMLLCDSCDAAFHTY</sequence>
<dbReference type="SUPFAM" id="SSF47370">
    <property type="entry name" value="Bromodomain"/>
    <property type="match status" value="2"/>
</dbReference>
<dbReference type="PROSITE" id="PS50106">
    <property type="entry name" value="PDZ"/>
    <property type="match status" value="2"/>
</dbReference>
<dbReference type="InterPro" id="IPR001965">
    <property type="entry name" value="Znf_PHD"/>
</dbReference>
<evidence type="ECO:0000256" key="2">
    <source>
        <dbReference type="ARBA" id="ARBA00022771"/>
    </source>
</evidence>
<feature type="domain" description="PHD-type" evidence="10">
    <location>
        <begin position="843"/>
        <end position="893"/>
    </location>
</feature>
<dbReference type="PROSITE" id="PS50016">
    <property type="entry name" value="ZF_PHD_2"/>
    <property type="match status" value="1"/>
</dbReference>
<dbReference type="OrthoDB" id="124855at2759"/>
<dbReference type="InterPro" id="IPR036034">
    <property type="entry name" value="PDZ_sf"/>
</dbReference>
<evidence type="ECO:0000256" key="4">
    <source>
        <dbReference type="ARBA" id="ARBA00023117"/>
    </source>
</evidence>
<dbReference type="PRINTS" id="PR00503">
    <property type="entry name" value="BROMODOMAIN"/>
</dbReference>
<evidence type="ECO:0000256" key="6">
    <source>
        <dbReference type="PROSITE-ProRule" id="PRU00146"/>
    </source>
</evidence>
<dbReference type="SUPFAM" id="SSF57903">
    <property type="entry name" value="FYVE/PHD zinc finger"/>
    <property type="match status" value="2"/>
</dbReference>
<evidence type="ECO:0000256" key="3">
    <source>
        <dbReference type="ARBA" id="ARBA00022833"/>
    </source>
</evidence>
<feature type="region of interest" description="Disordered" evidence="8">
    <location>
        <begin position="2614"/>
        <end position="2647"/>
    </location>
</feature>
<dbReference type="InterPro" id="IPR036427">
    <property type="entry name" value="Bromodomain-like_sf"/>
</dbReference>
<evidence type="ECO:0000313" key="12">
    <source>
        <dbReference type="EMBL" id="OQR90048.1"/>
    </source>
</evidence>
<dbReference type="PROSITE" id="PS50014">
    <property type="entry name" value="BROMODOMAIN_2"/>
    <property type="match status" value="2"/>
</dbReference>
<feature type="compositionally biased region" description="Low complexity" evidence="8">
    <location>
        <begin position="2174"/>
        <end position="2185"/>
    </location>
</feature>
<keyword evidence="1" id="KW-0479">Metal-binding</keyword>
<dbReference type="SMART" id="SM00228">
    <property type="entry name" value="PDZ"/>
    <property type="match status" value="2"/>
</dbReference>
<dbReference type="CDD" id="cd04369">
    <property type="entry name" value="Bromodomain"/>
    <property type="match status" value="2"/>
</dbReference>
<evidence type="ECO:0000259" key="11">
    <source>
        <dbReference type="PROSITE" id="PS50106"/>
    </source>
</evidence>
<dbReference type="GO" id="GO:0008270">
    <property type="term" value="F:zinc ion binding"/>
    <property type="evidence" value="ECO:0007669"/>
    <property type="project" value="UniProtKB-KW"/>
</dbReference>
<feature type="region of interest" description="Disordered" evidence="8">
    <location>
        <begin position="2134"/>
        <end position="2188"/>
    </location>
</feature>
<feature type="compositionally biased region" description="Low complexity" evidence="8">
    <location>
        <begin position="2631"/>
        <end position="2642"/>
    </location>
</feature>
<dbReference type="SUPFAM" id="SSF50156">
    <property type="entry name" value="PDZ domain-like"/>
    <property type="match status" value="2"/>
</dbReference>
<evidence type="ECO:0000259" key="10">
    <source>
        <dbReference type="PROSITE" id="PS50016"/>
    </source>
</evidence>
<feature type="non-terminal residue" evidence="12">
    <location>
        <position position="1"/>
    </location>
</feature>
<dbReference type="GO" id="GO:0005634">
    <property type="term" value="C:nucleus"/>
    <property type="evidence" value="ECO:0007669"/>
    <property type="project" value="InterPro"/>
</dbReference>
<reference evidence="12 13" key="1">
    <citation type="journal article" date="2014" name="Genome Biol. Evol.">
        <title>The secreted proteins of Achlya hypogyna and Thraustotheca clavata identify the ancestral oomycete secretome and reveal gene acquisitions by horizontal gene transfer.</title>
        <authorList>
            <person name="Misner I."/>
            <person name="Blouin N."/>
            <person name="Leonard G."/>
            <person name="Richards T.A."/>
            <person name="Lane C.E."/>
        </authorList>
    </citation>
    <scope>NUCLEOTIDE SEQUENCE [LARGE SCALE GENOMIC DNA]</scope>
    <source>
        <strain evidence="12 13">ATCC 34112</strain>
    </source>
</reference>
<feature type="domain" description="PDZ" evidence="11">
    <location>
        <begin position="1326"/>
        <end position="1377"/>
    </location>
</feature>